<feature type="domain" description="VWFA" evidence="2">
    <location>
        <begin position="410"/>
        <end position="575"/>
    </location>
</feature>
<dbReference type="SMART" id="SM00327">
    <property type="entry name" value="VWA"/>
    <property type="match status" value="2"/>
</dbReference>
<keyword evidence="1" id="KW-0812">Transmembrane</keyword>
<keyword evidence="1" id="KW-1133">Transmembrane helix</keyword>
<keyword evidence="1" id="KW-0472">Membrane</keyword>
<dbReference type="SUPFAM" id="SSF53300">
    <property type="entry name" value="vWA-like"/>
    <property type="match status" value="2"/>
</dbReference>
<evidence type="ECO:0000313" key="4">
    <source>
        <dbReference type="Proteomes" id="UP000317093"/>
    </source>
</evidence>
<keyword evidence="4" id="KW-1185">Reference proteome</keyword>
<dbReference type="PANTHER" id="PTHR37947">
    <property type="entry name" value="BLL2462 PROTEIN"/>
    <property type="match status" value="1"/>
</dbReference>
<dbReference type="OrthoDB" id="9781333at2"/>
<dbReference type="PROSITE" id="PS50234">
    <property type="entry name" value="VWFA"/>
    <property type="match status" value="1"/>
</dbReference>
<proteinExistence type="predicted"/>
<protein>
    <submittedName>
        <fullName evidence="3">von Willebrand factor type A domain protein</fullName>
    </submittedName>
</protein>
<dbReference type="Gene3D" id="3.40.50.880">
    <property type="match status" value="2"/>
</dbReference>
<evidence type="ECO:0000313" key="3">
    <source>
        <dbReference type="EMBL" id="QDU61414.1"/>
    </source>
</evidence>
<dbReference type="EMBL" id="CP036279">
    <property type="protein sequence ID" value="QDU61414.1"/>
    <property type="molecule type" value="Genomic_DNA"/>
</dbReference>
<evidence type="ECO:0000259" key="2">
    <source>
        <dbReference type="PROSITE" id="PS50234"/>
    </source>
</evidence>
<dbReference type="RefSeq" id="WP_145258010.1">
    <property type="nucleotide sequence ID" value="NZ_CP036279.1"/>
</dbReference>
<dbReference type="Gene3D" id="3.40.50.410">
    <property type="entry name" value="von Willebrand factor, type A domain"/>
    <property type="match status" value="1"/>
</dbReference>
<accession>A0A518B3A0</accession>
<dbReference type="KEGG" id="knv:Pan216_22700"/>
<dbReference type="AlphaFoldDB" id="A0A518B3A0"/>
<reference evidence="3 4" key="1">
    <citation type="submission" date="2019-02" db="EMBL/GenBank/DDBJ databases">
        <title>Deep-cultivation of Planctomycetes and their phenomic and genomic characterization uncovers novel biology.</title>
        <authorList>
            <person name="Wiegand S."/>
            <person name="Jogler M."/>
            <person name="Boedeker C."/>
            <person name="Pinto D."/>
            <person name="Vollmers J."/>
            <person name="Rivas-Marin E."/>
            <person name="Kohn T."/>
            <person name="Peeters S.H."/>
            <person name="Heuer A."/>
            <person name="Rast P."/>
            <person name="Oberbeckmann S."/>
            <person name="Bunk B."/>
            <person name="Jeske O."/>
            <person name="Meyerdierks A."/>
            <person name="Storesund J.E."/>
            <person name="Kallscheuer N."/>
            <person name="Luecker S."/>
            <person name="Lage O.M."/>
            <person name="Pohl T."/>
            <person name="Merkel B.J."/>
            <person name="Hornburger P."/>
            <person name="Mueller R.-W."/>
            <person name="Bruemmer F."/>
            <person name="Labrenz M."/>
            <person name="Spormann A.M."/>
            <person name="Op den Camp H."/>
            <person name="Overmann J."/>
            <person name="Amann R."/>
            <person name="Jetten M.S.M."/>
            <person name="Mascher T."/>
            <person name="Medema M.H."/>
            <person name="Devos D.P."/>
            <person name="Kaster A.-K."/>
            <person name="Ovreas L."/>
            <person name="Rohde M."/>
            <person name="Galperin M.Y."/>
            <person name="Jogler C."/>
        </authorList>
    </citation>
    <scope>NUCLEOTIDE SEQUENCE [LARGE SCALE GENOMIC DNA]</scope>
    <source>
        <strain evidence="3 4">Pan216</strain>
    </source>
</reference>
<feature type="transmembrane region" description="Helical" evidence="1">
    <location>
        <begin position="50"/>
        <end position="70"/>
    </location>
</feature>
<dbReference type="CDD" id="cd00198">
    <property type="entry name" value="vWFA"/>
    <property type="match status" value="1"/>
</dbReference>
<dbReference type="InterPro" id="IPR029062">
    <property type="entry name" value="Class_I_gatase-like"/>
</dbReference>
<dbReference type="InterPro" id="IPR036465">
    <property type="entry name" value="vWFA_dom_sf"/>
</dbReference>
<gene>
    <name evidence="3" type="ORF">Pan216_22700</name>
</gene>
<dbReference type="Proteomes" id="UP000317093">
    <property type="component" value="Chromosome"/>
</dbReference>
<dbReference type="Pfam" id="PF07090">
    <property type="entry name" value="GATase1_like"/>
    <property type="match status" value="1"/>
</dbReference>
<dbReference type="Pfam" id="PF00092">
    <property type="entry name" value="VWA"/>
    <property type="match status" value="1"/>
</dbReference>
<feature type="transmembrane region" description="Helical" evidence="1">
    <location>
        <begin position="20"/>
        <end position="38"/>
    </location>
</feature>
<dbReference type="InterPro" id="IPR010768">
    <property type="entry name" value="GATase1-like"/>
</dbReference>
<name>A0A518B3A0_9BACT</name>
<organism evidence="3 4">
    <name type="scientific">Kolteria novifilia</name>
    <dbReference type="NCBI Taxonomy" id="2527975"/>
    <lineage>
        <taxon>Bacteria</taxon>
        <taxon>Pseudomonadati</taxon>
        <taxon>Planctomycetota</taxon>
        <taxon>Planctomycetia</taxon>
        <taxon>Kolteriales</taxon>
        <taxon>Kolteriaceae</taxon>
        <taxon>Kolteria</taxon>
    </lineage>
</organism>
<sequence>MSEAWLDNPGFEFELTRPWWLLGLVALPILYLTFRHSLVDFPRWQRRLSLVVRSLVVALLVLSLSGLALLTTTRELFVVFVLDKSLSVADSSREQAAAFVDRAVEEAGSNRVAFLSFGQRPGAIRSERIGETEAPPERGTDIAEAITVATAAMPPFYVPRIVLLSDGNETAGDSLTAALHGGVPISTVMLETRSDPEVQVSSVDVPAQVAQGEPFHVEVLIDSNHDDEGLIEVYNGAIKVVGERRKIQKGANRFRFRQSIDSNRLAEFTVRISGFDDTLVDNNTHSGLVFTTGKPRVLLIESEPSQIRDLTWALEEEDIAIETRPPVGMPESLADLQNFELLILSNVPATSLTAKQMEVARSYVQDLGGGLIMLGGDQSFGLGGYYKSILEEVLPVRSDFEKEKEKPSLAMVLVIDKSGSMGGQKIELAKEAAKSAVDLLGPSDKIGVIAFDGQSYWVVDVRPVSDKSTILERISTIEAGGGTTMYPAMEEAYLALGQTVAKLKHVIVMTDGISSPGDFVGLAETMALERITLSTVGVGDGCDEVLLEDIARTGRGRYYFTNDPQSIPQIFAKETVTASKSAINEEPFIPQVIRPTPVLSEVDIESAPFLLGYVVTRPKPTSEFILATESGDPLLAWWRYGLGMSVAFTSDAKSRWAAEWLSWPGFGKFWAQLIRHAMRKSDSKGVVVKTTRKDGHTKVVMDAVDPAGRFVNRAETELTVIRPDLANEQLTMRQTAPGRYVGHVKTDQPGAYHLRLTQRRDGSLAHQQTRGTIVGYPEELRLRPPDEQRLEAIARATGGIHQIDSGEVFATPTTTAKRAFPLWSYLITAALSLFLVDVALRRIDWSLVLVS</sequence>
<dbReference type="InterPro" id="IPR002035">
    <property type="entry name" value="VWF_A"/>
</dbReference>
<dbReference type="PANTHER" id="PTHR37947:SF2">
    <property type="entry name" value="VON WILLEBRAND FACTOR TYPE A"/>
    <property type="match status" value="1"/>
</dbReference>
<dbReference type="SUPFAM" id="SSF52317">
    <property type="entry name" value="Class I glutamine amidotransferase-like"/>
    <property type="match status" value="1"/>
</dbReference>
<evidence type="ECO:0000256" key="1">
    <source>
        <dbReference type="SAM" id="Phobius"/>
    </source>
</evidence>